<dbReference type="PANTHER" id="PTHR42957">
    <property type="entry name" value="HELICASE MJ1565-RELATED"/>
    <property type="match status" value="1"/>
</dbReference>
<gene>
    <name evidence="2" type="ORF">SAMN05444377_1245</name>
</gene>
<name>A0A1M5EZW7_9FLAO</name>
<dbReference type="Gene3D" id="3.40.50.300">
    <property type="entry name" value="P-loop containing nucleotide triphosphate hydrolases"/>
    <property type="match status" value="2"/>
</dbReference>
<dbReference type="InterPro" id="IPR008571">
    <property type="entry name" value="HerA-like"/>
</dbReference>
<sequence>MPASTTDIFRILTVAPNLIQIEVLDADQFKQDANDFTIGSYLKISDDSNTSIIALVQSFKIKETTNSGTVEATNPSFILDAQPIGFLDESGSFKRGGQQIAIPPSNVVIADDEVLKSIYESVGEEKKFCFAKLAQKPSIEIAVDGDKFFSKHIAVVGSTGSGKSGTVARILQEGISPTADQTQRAVLNNTHILLFDLHGEYKTAFPKSKKLDVSNLVLPYWLMNSEELEEMFIESNENNSHNQISQFRYAVIQNKKKHNPSVTNPSYDSPLYFSLKEVHTFITNLNNEVVGKADGENARPKLADGTLIDDRCAYYFDQKRTFVVQSTAAATKASNGPFNGEFDRFVMRLESKINDDRLAFLLKPKKTDTTEFTTTDFPTILKQFIGYNDDVKDNITIIDLSGIPFEVLSIVVSLISRLVFDFCFYFKTVKTATEEVPFLLVLEEAHNYIPQSEGAKYYSVKKSIERIAKEGRKYGLSLMIVSQRPSEISETIFSQCNNFVAMRLTNPTDQQYVKRLMPDSVSAITDTLPVLERQEALIIGDSIPIPTIVKIKDLTDKPDSKDILFRTEWKKDWVTITFDQVIKKLKKEVL</sequence>
<dbReference type="Proteomes" id="UP000184147">
    <property type="component" value="Unassembled WGS sequence"/>
</dbReference>
<reference evidence="2 3" key="1">
    <citation type="submission" date="2016-11" db="EMBL/GenBank/DDBJ databases">
        <authorList>
            <person name="Jaros S."/>
            <person name="Januszkiewicz K."/>
            <person name="Wedrychowicz H."/>
        </authorList>
    </citation>
    <scope>NUCLEOTIDE SEQUENCE [LARGE SCALE GENOMIC DNA]</scope>
    <source>
        <strain evidence="2 3">DSM 25660</strain>
    </source>
</reference>
<feature type="domain" description="Helicase HerA central" evidence="1">
    <location>
        <begin position="132"/>
        <end position="419"/>
    </location>
</feature>
<accession>A0A1M5EZW7</accession>
<proteinExistence type="predicted"/>
<dbReference type="PANTHER" id="PTHR42957:SF1">
    <property type="entry name" value="HELICASE MJ1565-RELATED"/>
    <property type="match status" value="1"/>
</dbReference>
<protein>
    <recommendedName>
        <fullName evidence="1">Helicase HerA central domain-containing protein</fullName>
    </recommendedName>
</protein>
<dbReference type="InterPro" id="IPR027417">
    <property type="entry name" value="P-loop_NTPase"/>
</dbReference>
<organism evidence="2 3">
    <name type="scientific">Flavobacterium fontis</name>
    <dbReference type="NCBI Taxonomy" id="1124188"/>
    <lineage>
        <taxon>Bacteria</taxon>
        <taxon>Pseudomonadati</taxon>
        <taxon>Bacteroidota</taxon>
        <taxon>Flavobacteriia</taxon>
        <taxon>Flavobacteriales</taxon>
        <taxon>Flavobacteriaceae</taxon>
        <taxon>Flavobacterium</taxon>
    </lineage>
</organism>
<evidence type="ECO:0000259" key="1">
    <source>
        <dbReference type="Pfam" id="PF01935"/>
    </source>
</evidence>
<dbReference type="SUPFAM" id="SSF52540">
    <property type="entry name" value="P-loop containing nucleoside triphosphate hydrolases"/>
    <property type="match status" value="1"/>
</dbReference>
<dbReference type="STRING" id="1124188.SAMN05444377_1245"/>
<dbReference type="OrthoDB" id="9806951at2"/>
<evidence type="ECO:0000313" key="3">
    <source>
        <dbReference type="Proteomes" id="UP000184147"/>
    </source>
</evidence>
<dbReference type="AlphaFoldDB" id="A0A1M5EZW7"/>
<evidence type="ECO:0000313" key="2">
    <source>
        <dbReference type="EMBL" id="SHF84501.1"/>
    </source>
</evidence>
<dbReference type="Pfam" id="PF01935">
    <property type="entry name" value="DUF87"/>
    <property type="match status" value="1"/>
</dbReference>
<dbReference type="RefSeq" id="WP_073365468.1">
    <property type="nucleotide sequence ID" value="NZ_FQVQ01000024.1"/>
</dbReference>
<dbReference type="CDD" id="cd01127">
    <property type="entry name" value="TrwB_TraG_TraD_VirD4"/>
    <property type="match status" value="1"/>
</dbReference>
<dbReference type="EMBL" id="FQVQ01000024">
    <property type="protein sequence ID" value="SHF84501.1"/>
    <property type="molecule type" value="Genomic_DNA"/>
</dbReference>
<keyword evidence="3" id="KW-1185">Reference proteome</keyword>
<dbReference type="InterPro" id="IPR002789">
    <property type="entry name" value="HerA_central"/>
</dbReference>